<dbReference type="Proteomes" id="UP001344906">
    <property type="component" value="Unassembled WGS sequence"/>
</dbReference>
<dbReference type="EMBL" id="BSRI01000001">
    <property type="protein sequence ID" value="GLV54103.1"/>
    <property type="molecule type" value="Genomic_DNA"/>
</dbReference>
<proteinExistence type="predicted"/>
<accession>A0ABQ6FNJ4</accession>
<name>A0ABQ6FNJ4_9CHLR</name>
<organism evidence="1 2">
    <name type="scientific">Dictyobacter halimunensis</name>
    <dbReference type="NCBI Taxonomy" id="3026934"/>
    <lineage>
        <taxon>Bacteria</taxon>
        <taxon>Bacillati</taxon>
        <taxon>Chloroflexota</taxon>
        <taxon>Ktedonobacteria</taxon>
        <taxon>Ktedonobacterales</taxon>
        <taxon>Dictyobacteraceae</taxon>
        <taxon>Dictyobacter</taxon>
    </lineage>
</organism>
<gene>
    <name evidence="1" type="ORF">KDH_09520</name>
</gene>
<sequence>MESIRWQIRKKFQRCCFLIHSGNVESVLDQIKSITAYTTSQIYCLATMLLQFYRPNEAPKPKRPPMPYRFSFHLPSQQNNK</sequence>
<comment type="caution">
    <text evidence="1">The sequence shown here is derived from an EMBL/GenBank/DDBJ whole genome shotgun (WGS) entry which is preliminary data.</text>
</comment>
<keyword evidence="2" id="KW-1185">Reference proteome</keyword>
<protein>
    <submittedName>
        <fullName evidence="1">Uncharacterized protein</fullName>
    </submittedName>
</protein>
<evidence type="ECO:0000313" key="1">
    <source>
        <dbReference type="EMBL" id="GLV54103.1"/>
    </source>
</evidence>
<evidence type="ECO:0000313" key="2">
    <source>
        <dbReference type="Proteomes" id="UP001344906"/>
    </source>
</evidence>
<reference evidence="1 2" key="1">
    <citation type="submission" date="2023-02" db="EMBL/GenBank/DDBJ databases">
        <title>Dictyobacter halimunensis sp. nov., a new member of the class Ktedonobacteria from forest soil in a geothermal area.</title>
        <authorList>
            <person name="Rachmania M.K."/>
            <person name="Ningsih F."/>
            <person name="Sakai Y."/>
            <person name="Yabe S."/>
            <person name="Yokota A."/>
            <person name="Sjamsuridzal W."/>
        </authorList>
    </citation>
    <scope>NUCLEOTIDE SEQUENCE [LARGE SCALE GENOMIC DNA]</scope>
    <source>
        <strain evidence="1 2">S3.2.2.5</strain>
    </source>
</reference>